<dbReference type="EMBL" id="QPMM01000001">
    <property type="protein sequence ID" value="RFS26933.1"/>
    <property type="molecule type" value="Genomic_DNA"/>
</dbReference>
<dbReference type="PANTHER" id="PTHR43747">
    <property type="entry name" value="FAD-BINDING PROTEIN"/>
    <property type="match status" value="1"/>
</dbReference>
<dbReference type="Pfam" id="PF01494">
    <property type="entry name" value="FAD_binding_3"/>
    <property type="match status" value="1"/>
</dbReference>
<dbReference type="PRINTS" id="PR00420">
    <property type="entry name" value="RNGMNOXGNASE"/>
</dbReference>
<name>A0A3E1YHN2_9BACT</name>
<dbReference type="InterPro" id="IPR036188">
    <property type="entry name" value="FAD/NAD-bd_sf"/>
</dbReference>
<dbReference type="InterPro" id="IPR002938">
    <property type="entry name" value="FAD-bd"/>
</dbReference>
<gene>
    <name evidence="2" type="ORF">DVR12_03870</name>
</gene>
<reference evidence="2 3" key="1">
    <citation type="submission" date="2018-07" db="EMBL/GenBank/DDBJ databases">
        <title>Chitinophaga K2CV101002-2 sp. nov., isolated from a monsoon evergreen broad-leaved forest soil.</title>
        <authorList>
            <person name="Lv Y."/>
        </authorList>
    </citation>
    <scope>NUCLEOTIDE SEQUENCE [LARGE SCALE GENOMIC DNA]</scope>
    <source>
        <strain evidence="2 3">GDMCC 1.1288</strain>
    </source>
</reference>
<keyword evidence="3" id="KW-1185">Reference proteome</keyword>
<dbReference type="Proteomes" id="UP000260644">
    <property type="component" value="Unassembled WGS sequence"/>
</dbReference>
<sequence length="398" mass="44673">MFSHQFCKKQELFCRKPEVLMQVNLEFWSANRLEETKCKQMKIPIIIIGGGPAGAATALQLLNRGYECTILEASPTFVRKPGETIPPQAYSIFKKSGIDALLHHPSHLTCYGNRFVWGSQQPADKSFFFNTVTQGWHLNREIFEVQLADQVSKNKGKYLSGCSMTSLNYYNEEWTVAYSDANMQKQELRCSFIVDATGRKSRVARRLGIQRKMIDKLAGITACIPLAKKIQQFTYLESVENGWWYAAPLADQQLVLSLMTDTDLLPSNLRTTKELLHTASVTSLIAEIIDNCSAAANTLNITSAATGYLSQRIGQNWLAVGDAAYSYDPISSYGITSALEGGYYAGHAIADYLNGDKESLSAYDWAISTAFSTYLKMLIGQYTLEKRWNDSPFWSRRN</sequence>
<dbReference type="SUPFAM" id="SSF51905">
    <property type="entry name" value="FAD/NAD(P)-binding domain"/>
    <property type="match status" value="1"/>
</dbReference>
<comment type="caution">
    <text evidence="2">The sequence shown here is derived from an EMBL/GenBank/DDBJ whole genome shotgun (WGS) entry which is preliminary data.</text>
</comment>
<proteinExistence type="predicted"/>
<dbReference type="PANTHER" id="PTHR43747:SF1">
    <property type="entry name" value="SLR1998 PROTEIN"/>
    <property type="match status" value="1"/>
</dbReference>
<feature type="domain" description="FAD-binding" evidence="1">
    <location>
        <begin position="43"/>
        <end position="363"/>
    </location>
</feature>
<dbReference type="InterPro" id="IPR050816">
    <property type="entry name" value="Flavin-dep_Halogenase_NPB"/>
</dbReference>
<organism evidence="2 3">
    <name type="scientific">Chitinophaga silvatica</name>
    <dbReference type="NCBI Taxonomy" id="2282649"/>
    <lineage>
        <taxon>Bacteria</taxon>
        <taxon>Pseudomonadati</taxon>
        <taxon>Bacteroidota</taxon>
        <taxon>Chitinophagia</taxon>
        <taxon>Chitinophagales</taxon>
        <taxon>Chitinophagaceae</taxon>
        <taxon>Chitinophaga</taxon>
    </lineage>
</organism>
<evidence type="ECO:0000313" key="3">
    <source>
        <dbReference type="Proteomes" id="UP000260644"/>
    </source>
</evidence>
<dbReference type="GO" id="GO:0071949">
    <property type="term" value="F:FAD binding"/>
    <property type="evidence" value="ECO:0007669"/>
    <property type="project" value="InterPro"/>
</dbReference>
<dbReference type="AlphaFoldDB" id="A0A3E1YHN2"/>
<evidence type="ECO:0000259" key="1">
    <source>
        <dbReference type="Pfam" id="PF01494"/>
    </source>
</evidence>
<evidence type="ECO:0000313" key="2">
    <source>
        <dbReference type="EMBL" id="RFS26933.1"/>
    </source>
</evidence>
<dbReference type="Gene3D" id="3.30.9.100">
    <property type="match status" value="1"/>
</dbReference>
<protein>
    <submittedName>
        <fullName evidence="2">NAD(P)/FAD-dependent oxidoreductase</fullName>
    </submittedName>
</protein>
<accession>A0A3E1YHN2</accession>
<dbReference type="Gene3D" id="3.50.50.60">
    <property type="entry name" value="FAD/NAD(P)-binding domain"/>
    <property type="match status" value="1"/>
</dbReference>